<gene>
    <name evidence="1" type="ORF">L602_000700000610</name>
</gene>
<dbReference type="AlphaFoldDB" id="A0A562B241"/>
<protein>
    <submittedName>
        <fullName evidence="1">Uncharacterized protein</fullName>
    </submittedName>
</protein>
<dbReference type="Proteomes" id="UP000318141">
    <property type="component" value="Unassembled WGS sequence"/>
</dbReference>
<accession>A0A562B241</accession>
<evidence type="ECO:0000313" key="1">
    <source>
        <dbReference type="EMBL" id="TWG79245.1"/>
    </source>
</evidence>
<dbReference type="EMBL" id="VLJN01000065">
    <property type="protein sequence ID" value="TWG79245.1"/>
    <property type="molecule type" value="Genomic_DNA"/>
</dbReference>
<comment type="caution">
    <text evidence="1">The sequence shown here is derived from an EMBL/GenBank/DDBJ whole genome shotgun (WGS) entry which is preliminary data.</text>
</comment>
<reference evidence="1 2" key="1">
    <citation type="submission" date="2019-07" db="EMBL/GenBank/DDBJ databases">
        <title>Genome sequencing of lignin-degrading bacterial isolates.</title>
        <authorList>
            <person name="Gladden J."/>
        </authorList>
    </citation>
    <scope>NUCLEOTIDE SEQUENCE [LARGE SCALE GENOMIC DNA]</scope>
    <source>
        <strain evidence="1 2">J11</strain>
    </source>
</reference>
<name>A0A562B241_9BURK</name>
<evidence type="ECO:0000313" key="2">
    <source>
        <dbReference type="Proteomes" id="UP000318141"/>
    </source>
</evidence>
<dbReference type="OrthoDB" id="8720415at2"/>
<proteinExistence type="predicted"/>
<sequence>MQGDDWRVEVYRGVDVHVRVAERGDGTGRWGYEIRISQEGLDAADASEVEIISSGDQVFATRHAAEVAAFSVGYANVDKVLGPQP</sequence>
<organism evidence="1 2">
    <name type="scientific">Cupriavidus gilardii J11</name>
    <dbReference type="NCBI Taxonomy" id="936133"/>
    <lineage>
        <taxon>Bacteria</taxon>
        <taxon>Pseudomonadati</taxon>
        <taxon>Pseudomonadota</taxon>
        <taxon>Betaproteobacteria</taxon>
        <taxon>Burkholderiales</taxon>
        <taxon>Burkholderiaceae</taxon>
        <taxon>Cupriavidus</taxon>
    </lineage>
</organism>
<keyword evidence="2" id="KW-1185">Reference proteome</keyword>